<proteinExistence type="predicted"/>
<accession>A0ABW0LQQ1</accession>
<dbReference type="EMBL" id="JBHSMH010000007">
    <property type="protein sequence ID" value="MFC5468208.1"/>
    <property type="molecule type" value="Genomic_DNA"/>
</dbReference>
<evidence type="ECO:0000259" key="1">
    <source>
        <dbReference type="PROSITE" id="PS51671"/>
    </source>
</evidence>
<dbReference type="Pfam" id="PF22629">
    <property type="entry name" value="ACT_AHAS_ss"/>
    <property type="match status" value="1"/>
</dbReference>
<dbReference type="InterPro" id="IPR045865">
    <property type="entry name" value="ACT-like_dom_sf"/>
</dbReference>
<feature type="domain" description="ACT" evidence="1">
    <location>
        <begin position="10"/>
        <end position="84"/>
    </location>
</feature>
<keyword evidence="3" id="KW-1185">Reference proteome</keyword>
<evidence type="ECO:0000313" key="3">
    <source>
        <dbReference type="Proteomes" id="UP001596105"/>
    </source>
</evidence>
<protein>
    <submittedName>
        <fullName evidence="2">ACT domain-containing protein</fullName>
    </submittedName>
</protein>
<reference evidence="3" key="1">
    <citation type="journal article" date="2019" name="Int. J. Syst. Evol. Microbiol.">
        <title>The Global Catalogue of Microorganisms (GCM) 10K type strain sequencing project: providing services to taxonomists for standard genome sequencing and annotation.</title>
        <authorList>
            <consortium name="The Broad Institute Genomics Platform"/>
            <consortium name="The Broad Institute Genome Sequencing Center for Infectious Disease"/>
            <person name="Wu L."/>
            <person name="Ma J."/>
        </authorList>
    </citation>
    <scope>NUCLEOTIDE SEQUENCE [LARGE SCALE GENOMIC DNA]</scope>
    <source>
        <strain evidence="3">CCUG 57113</strain>
    </source>
</reference>
<comment type="caution">
    <text evidence="2">The sequence shown here is derived from an EMBL/GenBank/DDBJ whole genome shotgun (WGS) entry which is preliminary data.</text>
</comment>
<dbReference type="InterPro" id="IPR054480">
    <property type="entry name" value="AHAS_small-like_ACT"/>
</dbReference>
<dbReference type="SUPFAM" id="SSF55021">
    <property type="entry name" value="ACT-like"/>
    <property type="match status" value="1"/>
</dbReference>
<evidence type="ECO:0000313" key="2">
    <source>
        <dbReference type="EMBL" id="MFC5468208.1"/>
    </source>
</evidence>
<dbReference type="PROSITE" id="PS51671">
    <property type="entry name" value="ACT"/>
    <property type="match status" value="1"/>
</dbReference>
<organism evidence="2 3">
    <name type="scientific">Cohnella suwonensis</name>
    <dbReference type="NCBI Taxonomy" id="696072"/>
    <lineage>
        <taxon>Bacteria</taxon>
        <taxon>Bacillati</taxon>
        <taxon>Bacillota</taxon>
        <taxon>Bacilli</taxon>
        <taxon>Bacillales</taxon>
        <taxon>Paenibacillaceae</taxon>
        <taxon>Cohnella</taxon>
    </lineage>
</organism>
<name>A0ABW0LQQ1_9BACL</name>
<sequence>MPGSTESTRALAVWLIKSPDVLLRATGLFARRGLEIEGLTVGDSGNDGLWLMTLKAEAEPSEWVQLTERLRKIIGVIHVNGVIREDEETKDPRLIDG</sequence>
<dbReference type="InterPro" id="IPR002912">
    <property type="entry name" value="ACT_dom"/>
</dbReference>
<dbReference type="Gene3D" id="3.30.70.260">
    <property type="match status" value="1"/>
</dbReference>
<dbReference type="RefSeq" id="WP_209746660.1">
    <property type="nucleotide sequence ID" value="NZ_JBHSMH010000007.1"/>
</dbReference>
<gene>
    <name evidence="2" type="ORF">ACFPPD_05710</name>
</gene>
<dbReference type="Proteomes" id="UP001596105">
    <property type="component" value="Unassembled WGS sequence"/>
</dbReference>